<dbReference type="InterPro" id="IPR027417">
    <property type="entry name" value="P-loop_NTPase"/>
</dbReference>
<proteinExistence type="predicted"/>
<dbReference type="InterPro" id="IPR004027">
    <property type="entry name" value="SEC_C_motif"/>
</dbReference>
<accession>A0A976A347</accession>
<dbReference type="Gene3D" id="3.10.450.50">
    <property type="match status" value="1"/>
</dbReference>
<protein>
    <recommendedName>
        <fullName evidence="3">SEC-C motif-containing protein</fullName>
    </recommendedName>
</protein>
<dbReference type="Pfam" id="PF02810">
    <property type="entry name" value="SEC-C"/>
    <property type="match status" value="1"/>
</dbReference>
<organism evidence="1 2">
    <name type="scientific">Cupriavidus taiwanensis</name>
    <dbReference type="NCBI Taxonomy" id="164546"/>
    <lineage>
        <taxon>Bacteria</taxon>
        <taxon>Pseudomonadati</taxon>
        <taxon>Pseudomonadota</taxon>
        <taxon>Betaproteobacteria</taxon>
        <taxon>Burkholderiales</taxon>
        <taxon>Burkholderiaceae</taxon>
        <taxon>Cupriavidus</taxon>
    </lineage>
</organism>
<gene>
    <name evidence="1" type="ORF">CBM2587_B10104</name>
</gene>
<dbReference type="SUPFAM" id="SSF103642">
    <property type="entry name" value="Sec-C motif"/>
    <property type="match status" value="1"/>
</dbReference>
<dbReference type="Proteomes" id="UP000256780">
    <property type="component" value="Chromosome CBM2587_b"/>
</dbReference>
<comment type="caution">
    <text evidence="1">The sequence shown here is derived from an EMBL/GenBank/DDBJ whole genome shotgun (WGS) entry which is preliminary data.</text>
</comment>
<name>A0A976A347_9BURK</name>
<dbReference type="AlphaFoldDB" id="A0A976A347"/>
<dbReference type="SUPFAM" id="SSF52540">
    <property type="entry name" value="P-loop containing nucleoside triphosphate hydrolases"/>
    <property type="match status" value="1"/>
</dbReference>
<evidence type="ECO:0008006" key="3">
    <source>
        <dbReference type="Google" id="ProtNLM"/>
    </source>
</evidence>
<evidence type="ECO:0000313" key="1">
    <source>
        <dbReference type="EMBL" id="SOY57733.1"/>
    </source>
</evidence>
<dbReference type="EMBL" id="OFSQ01000029">
    <property type="protein sequence ID" value="SOY57733.1"/>
    <property type="molecule type" value="Genomic_DNA"/>
</dbReference>
<reference evidence="1 2" key="1">
    <citation type="submission" date="2018-01" db="EMBL/GenBank/DDBJ databases">
        <authorList>
            <person name="Clerissi C."/>
        </authorList>
    </citation>
    <scope>NUCLEOTIDE SEQUENCE [LARGE SCALE GENOMIC DNA]</scope>
    <source>
        <strain evidence="1">Cupriavidus sp. LMG 19464</strain>
    </source>
</reference>
<sequence length="947" mass="103618">MADSAPPTLDPAQEVRIEAVHGGFLYQHLYAVGCLLAAARLNATQIVIERDEDIEVETGQGRTYIQVKKRNRPIIRSDIQSAFNRFEVLREEHRQGRRAGAATFAIVVNQLLGPELASDVASGAISPDVEVMWPGRPPNSVFAGFPPAWSSIDDALAWCVQAASTVPLAMLAPDSLVWKLAGRVLSAAAGTAPHADHAFAASDLPFLFEQLLVQLQDFPSPPLRYRPQADEPEIDSGARVRIISGFSGAGKTSWASQAATYSRHNCAYYDCAETPGEAIAPSLVRELTAKLVGASPEAVRRILMPGATGIESFRALDVHLGQIGLTSTVVLDNVHRVPAESIQRLVNASAHLRMVLLSQPVGSLPEIEALLGIKRETLNGWSVDEVAAASASWGCRGDATAMGRLRSVTGGMPLFVQSAAAIAREEYQGSVPELCNALEALTSTAETAQEIILAKVFSALPEPVQRCVAVLGLSDIGLEHQEVQSWLQRALGVTEQAVAAALRTLRSWGVVEVFGAKQVKLHDALRLLGGQHLAMLPPETRKASLTGLKELLLLSLYRERDTSRFSLLTRVLLAADDVKILVDLIGEEMFHEMGVATEMWHHLEELVSREGVDAEQHYWALDGLVFSDIKRGRYELLPPRFAKMQHLIDEGGLGNDALVSFTMKRMFYDAYLKDTKSVTAAIAKLRRLVPENDVHQRVYLYNAAASMLELGQLEQALALASDVVDANFRALGITAKQVHLQQAPAIRQMINWSVIDHADVKRLADALDLKAKVSKALHLIDPFLLIQAMKFYGIAGAVESVVRVGQDLADEFVFRHDFVGAREVLEQHVIPVVTGNKLLTKNIGARGQYAVVLAYCGDYAAAEREMARLQPYVDGLDDRERTELQSQFDLIGRIKRRPIPQRRFGMPPPAVKAMPIRPRQVEKVGRNDPCPCGSGQKFKKCDCDLTA</sequence>
<dbReference type="RefSeq" id="WP_198048156.1">
    <property type="nucleotide sequence ID" value="NZ_LT976854.1"/>
</dbReference>
<evidence type="ECO:0000313" key="2">
    <source>
        <dbReference type="Proteomes" id="UP000256780"/>
    </source>
</evidence>